<organism evidence="1">
    <name type="scientific">Chlorobium phaeobacteroides (strain BS1)</name>
    <dbReference type="NCBI Taxonomy" id="331678"/>
    <lineage>
        <taxon>Bacteria</taxon>
        <taxon>Pseudomonadati</taxon>
        <taxon>Chlorobiota</taxon>
        <taxon>Chlorobiia</taxon>
        <taxon>Chlorobiales</taxon>
        <taxon>Chlorobiaceae</taxon>
        <taxon>Chlorobium/Pelodictyon group</taxon>
        <taxon>Chlorobium</taxon>
    </lineage>
</organism>
<dbReference type="STRING" id="331678.Cphamn1_1468"/>
<sequence>MTVGDFELFSGFQEGIRVHDRFTVYFDNSGFRTLMNIQDEMIIFLTKLL</sequence>
<protein>
    <submittedName>
        <fullName evidence="1">Uncharacterized protein</fullName>
    </submittedName>
</protein>
<name>B3EJM5_CHLPB</name>
<reference evidence="1" key="1">
    <citation type="submission" date="2008-06" db="EMBL/GenBank/DDBJ databases">
        <title>Complete sequence of Chlorobium phaeobacteroides BS1.</title>
        <authorList>
            <consortium name="US DOE Joint Genome Institute"/>
            <person name="Lucas S."/>
            <person name="Copeland A."/>
            <person name="Lapidus A."/>
            <person name="Glavina del Rio T."/>
            <person name="Dalin E."/>
            <person name="Tice H."/>
            <person name="Bruce D."/>
            <person name="Goodwin L."/>
            <person name="Pitluck S."/>
            <person name="Schmutz J."/>
            <person name="Larimer F."/>
            <person name="Land M."/>
            <person name="Hauser L."/>
            <person name="Kyrpides N."/>
            <person name="Ovchinnikova G."/>
            <person name="Li T."/>
            <person name="Liu Z."/>
            <person name="Zhao F."/>
            <person name="Overmann J."/>
            <person name="Bryant D.A."/>
            <person name="Richardson P."/>
        </authorList>
    </citation>
    <scope>NUCLEOTIDE SEQUENCE [LARGE SCALE GENOMIC DNA]</scope>
    <source>
        <strain evidence="1">BS1</strain>
    </source>
</reference>
<accession>B3EJM5</accession>
<dbReference type="EMBL" id="CP001101">
    <property type="protein sequence ID" value="ACE04394.1"/>
    <property type="molecule type" value="Genomic_DNA"/>
</dbReference>
<dbReference type="AlphaFoldDB" id="B3EJM5"/>
<evidence type="ECO:0000313" key="1">
    <source>
        <dbReference type="EMBL" id="ACE04394.1"/>
    </source>
</evidence>
<dbReference type="HOGENOM" id="CLU_3133777_0_0_10"/>
<dbReference type="KEGG" id="cpb:Cphamn1_1468"/>
<gene>
    <name evidence="1" type="ordered locus">Cphamn1_1468</name>
</gene>
<proteinExistence type="predicted"/>